<dbReference type="Gene3D" id="3.40.50.1820">
    <property type="entry name" value="alpha/beta hydrolase"/>
    <property type="match status" value="1"/>
</dbReference>
<dbReference type="Proteomes" id="UP001440612">
    <property type="component" value="Chromosome"/>
</dbReference>
<dbReference type="RefSeq" id="WP_341368618.1">
    <property type="nucleotide sequence ID" value="NZ_CP150951.2"/>
</dbReference>
<evidence type="ECO:0000313" key="2">
    <source>
        <dbReference type="Proteomes" id="UP001440612"/>
    </source>
</evidence>
<protein>
    <submittedName>
        <fullName evidence="1">Alpha/beta fold hydrolase</fullName>
    </submittedName>
</protein>
<dbReference type="InterPro" id="IPR029058">
    <property type="entry name" value="AB_hydrolase_fold"/>
</dbReference>
<sequence>MKIVVLPGLDGTGRLIPKLQDALYGGHSVTVFSYPHHLFRYEDILEWILPRLPREDYILVAESFSGPVAVLVGAQNPLGLKGIVFIATFARKPRKLPAFHANLIEILRSSLRS</sequence>
<accession>A0ABZ2VBV3</accession>
<dbReference type="GO" id="GO:0016787">
    <property type="term" value="F:hydrolase activity"/>
    <property type="evidence" value="ECO:0007669"/>
    <property type="project" value="UniProtKB-KW"/>
</dbReference>
<dbReference type="SUPFAM" id="SSF53474">
    <property type="entry name" value="alpha/beta-Hydrolases"/>
    <property type="match status" value="1"/>
</dbReference>
<gene>
    <name evidence="1" type="ORF">AABB29_07815</name>
</gene>
<dbReference type="EMBL" id="CP150951">
    <property type="protein sequence ID" value="WZC50516.1"/>
    <property type="molecule type" value="Genomic_DNA"/>
</dbReference>
<name>A0ABZ2VBV3_9RHOB</name>
<keyword evidence="1" id="KW-0378">Hydrolase</keyword>
<evidence type="ECO:0000313" key="1">
    <source>
        <dbReference type="EMBL" id="WZC50516.1"/>
    </source>
</evidence>
<proteinExistence type="predicted"/>
<keyword evidence="2" id="KW-1185">Reference proteome</keyword>
<organism evidence="1 2">
    <name type="scientific">Yoonia phaeophyticola</name>
    <dbReference type="NCBI Taxonomy" id="3137369"/>
    <lineage>
        <taxon>Bacteria</taxon>
        <taxon>Pseudomonadati</taxon>
        <taxon>Pseudomonadota</taxon>
        <taxon>Alphaproteobacteria</taxon>
        <taxon>Rhodobacterales</taxon>
        <taxon>Paracoccaceae</taxon>
        <taxon>Yoonia</taxon>
    </lineage>
</organism>
<reference evidence="2" key="1">
    <citation type="submission" date="2024-04" db="EMBL/GenBank/DDBJ databases">
        <title>Phylogenomic analyses of a clade within the roseobacter group suggest taxonomic reassignments of species of the genera Aestuariivita, Citreicella, Loktanella, Nautella, Pelagibaca, Ruegeria, Thalassobius, Thiobacimonas and Tropicibacter, and the proposal o.</title>
        <authorList>
            <person name="Jeon C.O."/>
        </authorList>
    </citation>
    <scope>NUCLEOTIDE SEQUENCE [LARGE SCALE GENOMIC DNA]</scope>
    <source>
        <strain evidence="2">BS5-3</strain>
    </source>
</reference>